<reference evidence="1" key="1">
    <citation type="submission" date="2020-01" db="EMBL/GenBank/DDBJ databases">
        <title>Development of genomics and gene disruption for Polysphondylium violaceum indicates a role for the polyketide synthase stlB in stalk morphogenesis.</title>
        <authorList>
            <person name="Narita B."/>
            <person name="Kawabe Y."/>
            <person name="Kin K."/>
            <person name="Saito T."/>
            <person name="Gibbs R."/>
            <person name="Kuspa A."/>
            <person name="Muzny D."/>
            <person name="Queller D."/>
            <person name="Richards S."/>
            <person name="Strassman J."/>
            <person name="Sucgang R."/>
            <person name="Worley K."/>
            <person name="Schaap P."/>
        </authorList>
    </citation>
    <scope>NUCLEOTIDE SEQUENCE</scope>
    <source>
        <strain evidence="1">QSvi11</strain>
    </source>
</reference>
<evidence type="ECO:0000313" key="1">
    <source>
        <dbReference type="EMBL" id="KAF2069437.1"/>
    </source>
</evidence>
<accession>A0A8J4V0M6</accession>
<comment type="caution">
    <text evidence="1">The sequence shown here is derived from an EMBL/GenBank/DDBJ whole genome shotgun (WGS) entry which is preliminary data.</text>
</comment>
<organism evidence="1 2">
    <name type="scientific">Polysphondylium violaceum</name>
    <dbReference type="NCBI Taxonomy" id="133409"/>
    <lineage>
        <taxon>Eukaryota</taxon>
        <taxon>Amoebozoa</taxon>
        <taxon>Evosea</taxon>
        <taxon>Eumycetozoa</taxon>
        <taxon>Dictyostelia</taxon>
        <taxon>Dictyosteliales</taxon>
        <taxon>Dictyosteliaceae</taxon>
        <taxon>Polysphondylium</taxon>
    </lineage>
</organism>
<dbReference type="Proteomes" id="UP000695562">
    <property type="component" value="Unassembled WGS sequence"/>
</dbReference>
<protein>
    <submittedName>
        <fullName evidence="1">Uncharacterized protein</fullName>
    </submittedName>
</protein>
<gene>
    <name evidence="1" type="ORF">CYY_009249</name>
</gene>
<name>A0A8J4V0M6_9MYCE</name>
<evidence type="ECO:0000313" key="2">
    <source>
        <dbReference type="Proteomes" id="UP000695562"/>
    </source>
</evidence>
<dbReference type="AlphaFoldDB" id="A0A8J4V0M6"/>
<dbReference type="EMBL" id="AJWJ01000663">
    <property type="protein sequence ID" value="KAF2069437.1"/>
    <property type="molecule type" value="Genomic_DNA"/>
</dbReference>
<keyword evidence="2" id="KW-1185">Reference proteome</keyword>
<sequence length="159" mass="18457">MILDSVLYKHLHSSIKHSYDGCDEGMGRTDTILLEGILFDVNGIPLDFNFNYKCVIYLDHSDNFTIKLDFKLGKTTYDDETSYYEGERDEGFDAFIKSCQKELCCGDTSKLQFYEVFLLWSAMFPYKCLDNEGRPGPFVTITDDRLKKTKGKKKRKYSN</sequence>
<proteinExistence type="predicted"/>